<dbReference type="Pfam" id="PF00535">
    <property type="entry name" value="Glycos_transf_2"/>
    <property type="match status" value="1"/>
</dbReference>
<dbReference type="InterPro" id="IPR029044">
    <property type="entry name" value="Nucleotide-diphossugar_trans"/>
</dbReference>
<reference evidence="3 4" key="1">
    <citation type="submission" date="2023-01" db="EMBL/GenBank/DDBJ databases">
        <title>Cultivation and genomic characterization of new, ubiquitous marine nitrite-oxidizing bacteria from the Nitrospirales.</title>
        <authorList>
            <person name="Mueller A.J."/>
            <person name="Daebeler A."/>
            <person name="Herbold C.W."/>
            <person name="Kirkegaard R.H."/>
            <person name="Daims H."/>
        </authorList>
    </citation>
    <scope>NUCLEOTIDE SEQUENCE [LARGE SCALE GENOMIC DNA]</scope>
    <source>
        <strain evidence="3 4">DK</strain>
    </source>
</reference>
<feature type="domain" description="Glycosyltransferase 2-like" evidence="2">
    <location>
        <begin position="11"/>
        <end position="136"/>
    </location>
</feature>
<proteinExistence type="inferred from homology"/>
<dbReference type="SUPFAM" id="SSF53448">
    <property type="entry name" value="Nucleotide-diphospho-sugar transferases"/>
    <property type="match status" value="1"/>
</dbReference>
<dbReference type="PANTHER" id="PTHR43630">
    <property type="entry name" value="POLY-BETA-1,6-N-ACETYL-D-GLUCOSAMINE SYNTHASE"/>
    <property type="match status" value="1"/>
</dbReference>
<dbReference type="EMBL" id="CP116968">
    <property type="protein sequence ID" value="WNM62868.1"/>
    <property type="molecule type" value="Genomic_DNA"/>
</dbReference>
<dbReference type="AlphaFoldDB" id="A0AA96GPA2"/>
<evidence type="ECO:0000259" key="2">
    <source>
        <dbReference type="Pfam" id="PF00535"/>
    </source>
</evidence>
<keyword evidence="4" id="KW-1185">Reference proteome</keyword>
<protein>
    <submittedName>
        <fullName evidence="3">Glycosyltransferase family 2 protein</fullName>
    </submittedName>
</protein>
<dbReference type="KEGG" id="nneo:PQG83_03705"/>
<name>A0AA96GPA2_9BACT</name>
<dbReference type="RefSeq" id="WP_312746898.1">
    <property type="nucleotide sequence ID" value="NZ_CP116968.1"/>
</dbReference>
<dbReference type="Proteomes" id="UP001302494">
    <property type="component" value="Chromosome"/>
</dbReference>
<evidence type="ECO:0000256" key="1">
    <source>
        <dbReference type="ARBA" id="ARBA00038494"/>
    </source>
</evidence>
<dbReference type="InterPro" id="IPR001173">
    <property type="entry name" value="Glyco_trans_2-like"/>
</dbReference>
<dbReference type="CDD" id="cd02511">
    <property type="entry name" value="Beta4Glucosyltransferase"/>
    <property type="match status" value="1"/>
</dbReference>
<organism evidence="3 4">
    <name type="scientific">Candidatus Nitrospira neomarina</name>
    <dbReference type="NCBI Taxonomy" id="3020899"/>
    <lineage>
        <taxon>Bacteria</taxon>
        <taxon>Pseudomonadati</taxon>
        <taxon>Nitrospirota</taxon>
        <taxon>Nitrospiria</taxon>
        <taxon>Nitrospirales</taxon>
        <taxon>Nitrospiraceae</taxon>
        <taxon>Nitrospira</taxon>
    </lineage>
</organism>
<evidence type="ECO:0000313" key="4">
    <source>
        <dbReference type="Proteomes" id="UP001302494"/>
    </source>
</evidence>
<sequence>MTEQRTREKVSAVVIAYNDAPNMRKCLESLHWVDELVVIDSHSTDGTTDICREFTSKIFHYPFQGFGVLRNHALTHAAHDWVLSLDTDERVTPTVQEEIEQLLLEGPSAQAYKIPRRNFFLGRWIKHCGWYPDYRQPQLFHKGHMRYREELVHEGYELKGKLGYLHASLEQIPFRDIDHYFRKMDRYSSLRAEDMHREGRTFRPHQLVLRPLFTFLKMYVFRGGMLDRKPGLILSMLYAYYTFVKYAKLWEMQKS</sequence>
<comment type="similarity">
    <text evidence="1">Belongs to the glycosyltransferase 2 family. WaaE/KdtX subfamily.</text>
</comment>
<accession>A0AA96GPA2</accession>
<dbReference type="Gene3D" id="3.90.550.10">
    <property type="entry name" value="Spore Coat Polysaccharide Biosynthesis Protein SpsA, Chain A"/>
    <property type="match status" value="1"/>
</dbReference>
<evidence type="ECO:0000313" key="3">
    <source>
        <dbReference type="EMBL" id="WNM62868.1"/>
    </source>
</evidence>
<dbReference type="PANTHER" id="PTHR43630:SF2">
    <property type="entry name" value="GLYCOSYLTRANSFERASE"/>
    <property type="match status" value="1"/>
</dbReference>
<gene>
    <name evidence="3" type="ORF">PQG83_03705</name>
</gene>